<dbReference type="EMBL" id="JASBNA010000026">
    <property type="protein sequence ID" value="KAK7684227.1"/>
    <property type="molecule type" value="Genomic_DNA"/>
</dbReference>
<name>A0AAW0FY40_9APHY</name>
<evidence type="ECO:0000313" key="2">
    <source>
        <dbReference type="Proteomes" id="UP001385951"/>
    </source>
</evidence>
<organism evidence="1 2">
    <name type="scientific">Cerrena zonata</name>
    <dbReference type="NCBI Taxonomy" id="2478898"/>
    <lineage>
        <taxon>Eukaryota</taxon>
        <taxon>Fungi</taxon>
        <taxon>Dikarya</taxon>
        <taxon>Basidiomycota</taxon>
        <taxon>Agaricomycotina</taxon>
        <taxon>Agaricomycetes</taxon>
        <taxon>Polyporales</taxon>
        <taxon>Cerrenaceae</taxon>
        <taxon>Cerrena</taxon>
    </lineage>
</organism>
<comment type="caution">
    <text evidence="1">The sequence shown here is derived from an EMBL/GenBank/DDBJ whole genome shotgun (WGS) entry which is preliminary data.</text>
</comment>
<keyword evidence="2" id="KW-1185">Reference proteome</keyword>
<dbReference type="Proteomes" id="UP001385951">
    <property type="component" value="Unassembled WGS sequence"/>
</dbReference>
<sequence>MLLTNQRLDKLLASRVDFQARGMLSGSCLAPNALPTRGTMLPDEVRNVVLSQNDRNDHQASTNDPFADIHDQGPTEGPKVLSSVSLARCHVRKIPKTFQRLATLYHLPSLPILSSRFVYEQLHPNTEDISLVPLAELPSLSDCRVRVFPSAVATFFAPSDPCGIGGMHHERIRATPLWRNEYPRYDCVFVMTGLESGIHGMHVARVRLFFSFIYQRSTYPCAFVDWFISSDTQPDPETGMWIVEPEVDDNGHNMNSVIHVDTILRSAHLIPVYGNITLPAGFHFSDSLDAFSEYYINRYADHRTFE</sequence>
<accession>A0AAW0FY40</accession>
<gene>
    <name evidence="1" type="ORF">QCA50_012551</name>
</gene>
<reference evidence="1 2" key="1">
    <citation type="submission" date="2022-09" db="EMBL/GenBank/DDBJ databases">
        <authorList>
            <person name="Palmer J.M."/>
        </authorList>
    </citation>
    <scope>NUCLEOTIDE SEQUENCE [LARGE SCALE GENOMIC DNA]</scope>
    <source>
        <strain evidence="1 2">DSM 7382</strain>
    </source>
</reference>
<evidence type="ECO:0000313" key="1">
    <source>
        <dbReference type="EMBL" id="KAK7684227.1"/>
    </source>
</evidence>
<proteinExistence type="predicted"/>
<protein>
    <submittedName>
        <fullName evidence="1">Uncharacterized protein</fullName>
    </submittedName>
</protein>
<dbReference type="AlphaFoldDB" id="A0AAW0FY40"/>